<dbReference type="PANTHER" id="PTHR23076">
    <property type="entry name" value="METALLOPROTEASE M41 FTSH"/>
    <property type="match status" value="1"/>
</dbReference>
<keyword evidence="4 14" id="KW-0812">Transmembrane</keyword>
<comment type="subcellular location">
    <subcellularLocation>
        <location evidence="14">Cell membrane</location>
        <topology evidence="14">Multi-pass membrane protein</topology>
        <orientation evidence="14">Cytoplasmic side</orientation>
    </subcellularLocation>
    <subcellularLocation>
        <location evidence="1">Membrane</location>
    </subcellularLocation>
</comment>
<feature type="binding site" evidence="14">
    <location>
        <position position="501"/>
    </location>
    <ligand>
        <name>Zn(2+)</name>
        <dbReference type="ChEBI" id="CHEBI:29105"/>
        <note>catalytic</note>
    </ligand>
</feature>
<dbReference type="NCBIfam" id="TIGR01241">
    <property type="entry name" value="FtsH_fam"/>
    <property type="match status" value="1"/>
</dbReference>
<evidence type="ECO:0000256" key="3">
    <source>
        <dbReference type="ARBA" id="ARBA00022670"/>
    </source>
</evidence>
<dbReference type="RefSeq" id="WP_185764865.1">
    <property type="nucleotide sequence ID" value="NZ_RIBP01000004.1"/>
</dbReference>
<keyword evidence="7 14" id="KW-0378">Hydrolase</keyword>
<evidence type="ECO:0000256" key="11">
    <source>
        <dbReference type="ARBA" id="ARBA00023049"/>
    </source>
</evidence>
<evidence type="ECO:0000313" key="17">
    <source>
        <dbReference type="EMBL" id="TRZ36416.1"/>
    </source>
</evidence>
<dbReference type="FunFam" id="3.40.50.300:FF:000001">
    <property type="entry name" value="ATP-dependent zinc metalloprotease FtsH"/>
    <property type="match status" value="1"/>
</dbReference>
<evidence type="ECO:0000313" key="18">
    <source>
        <dbReference type="Proteomes" id="UP000319837"/>
    </source>
</evidence>
<comment type="function">
    <text evidence="14">Acts as a processive, ATP-dependent zinc metallopeptidase for both cytoplasmic and membrane proteins. Plays a role in the quality control of integral membrane proteins.</text>
</comment>
<dbReference type="SMART" id="SM00382">
    <property type="entry name" value="AAA"/>
    <property type="match status" value="1"/>
</dbReference>
<feature type="binding site" evidence="14">
    <location>
        <position position="425"/>
    </location>
    <ligand>
        <name>Zn(2+)</name>
        <dbReference type="ChEBI" id="CHEBI:29105"/>
        <note>catalytic</note>
    </ligand>
</feature>
<comment type="similarity">
    <text evidence="2 14">In the C-terminal section; belongs to the peptidase M41 family.</text>
</comment>
<dbReference type="PANTHER" id="PTHR23076:SF113">
    <property type="entry name" value="ATP-DEPENDENT ZINC METALLOPROTEASE FTSH 1, CHLOROPLASTIC-RELATED"/>
    <property type="match status" value="1"/>
</dbReference>
<keyword evidence="10 14" id="KW-1133">Transmembrane helix</keyword>
<evidence type="ECO:0000256" key="10">
    <source>
        <dbReference type="ARBA" id="ARBA00022989"/>
    </source>
</evidence>
<feature type="binding site" evidence="14">
    <location>
        <begin position="203"/>
        <end position="210"/>
    </location>
    <ligand>
        <name>ATP</name>
        <dbReference type="ChEBI" id="CHEBI:30616"/>
    </ligand>
</feature>
<dbReference type="InterPro" id="IPR003960">
    <property type="entry name" value="ATPase_AAA_CS"/>
</dbReference>
<evidence type="ECO:0000256" key="5">
    <source>
        <dbReference type="ARBA" id="ARBA00022723"/>
    </source>
</evidence>
<reference evidence="18" key="1">
    <citation type="submission" date="2018-10" db="EMBL/GenBank/DDBJ databases">
        <title>FDA dAtabase for Regulatory Grade micrObial Sequences (FDA-ARGOS): Supporting development and validation of Infectious Disease Dx tests.</title>
        <authorList>
            <person name="Minogue T."/>
            <person name="Wolcott M."/>
            <person name="Wasieloski L."/>
            <person name="Aguilar W."/>
            <person name="Moore D."/>
            <person name="Tallon L."/>
            <person name="Sadzewicz L."/>
            <person name="Sengamalay N."/>
            <person name="Ott S."/>
            <person name="Godinez A."/>
            <person name="Nagaraj S."/>
            <person name="Vavikolanu K."/>
            <person name="Vyas G."/>
            <person name="Nadendla S."/>
            <person name="George J."/>
            <person name="Sichtig H."/>
        </authorList>
    </citation>
    <scope>NUCLEOTIDE SEQUENCE [LARGE SCALE GENOMIC DNA]</scope>
    <source>
        <strain evidence="18">FDAARGOS_343</strain>
    </source>
</reference>
<evidence type="ECO:0000259" key="16">
    <source>
        <dbReference type="SMART" id="SM00382"/>
    </source>
</evidence>
<dbReference type="GO" id="GO:0030163">
    <property type="term" value="P:protein catabolic process"/>
    <property type="evidence" value="ECO:0007669"/>
    <property type="project" value="UniProtKB-UniRule"/>
</dbReference>
<keyword evidence="11 14" id="KW-0482">Metalloprotease</keyword>
<proteinExistence type="inferred from homology"/>
<comment type="caution">
    <text evidence="17">The sequence shown here is derived from an EMBL/GenBank/DDBJ whole genome shotgun (WGS) entry which is preliminary data.</text>
</comment>
<dbReference type="GO" id="GO:0008270">
    <property type="term" value="F:zinc ion binding"/>
    <property type="evidence" value="ECO:0007669"/>
    <property type="project" value="UniProtKB-UniRule"/>
</dbReference>
<dbReference type="InterPro" id="IPR005936">
    <property type="entry name" value="FtsH"/>
</dbReference>
<dbReference type="Proteomes" id="UP000319837">
    <property type="component" value="Unassembled WGS sequence"/>
</dbReference>
<keyword evidence="8 14" id="KW-0862">Zinc</keyword>
<dbReference type="STRING" id="1397.ABW02_21840"/>
<comment type="similarity">
    <text evidence="13 14">In the central section; belongs to the AAA ATPase family.</text>
</comment>
<comment type="similarity">
    <text evidence="15">Belongs to the AAA ATPase family.</text>
</comment>
<comment type="subunit">
    <text evidence="14">Homohexamer.</text>
</comment>
<dbReference type="EC" id="3.4.24.-" evidence="14"/>
<evidence type="ECO:0000256" key="12">
    <source>
        <dbReference type="ARBA" id="ARBA00023136"/>
    </source>
</evidence>
<evidence type="ECO:0000256" key="7">
    <source>
        <dbReference type="ARBA" id="ARBA00022801"/>
    </source>
</evidence>
<evidence type="ECO:0000256" key="4">
    <source>
        <dbReference type="ARBA" id="ARBA00022692"/>
    </source>
</evidence>
<keyword evidence="14" id="KW-1003">Cell membrane</keyword>
<feature type="transmembrane region" description="Helical" evidence="14">
    <location>
        <begin position="9"/>
        <end position="27"/>
    </location>
</feature>
<dbReference type="GO" id="GO:0004222">
    <property type="term" value="F:metalloendopeptidase activity"/>
    <property type="evidence" value="ECO:0007669"/>
    <property type="project" value="InterPro"/>
</dbReference>
<dbReference type="GO" id="GO:0005886">
    <property type="term" value="C:plasma membrane"/>
    <property type="evidence" value="ECO:0007669"/>
    <property type="project" value="UniProtKB-SubCell"/>
</dbReference>
<comment type="cofactor">
    <cofactor evidence="14">
        <name>Zn(2+)</name>
        <dbReference type="ChEBI" id="CHEBI:29105"/>
    </cofactor>
    <text evidence="14">Binds 1 zinc ion per subunit.</text>
</comment>
<dbReference type="EMBL" id="RIBP01000004">
    <property type="protein sequence ID" value="TRZ36416.1"/>
    <property type="molecule type" value="Genomic_DNA"/>
</dbReference>
<dbReference type="GO" id="GO:0004176">
    <property type="term" value="F:ATP-dependent peptidase activity"/>
    <property type="evidence" value="ECO:0007669"/>
    <property type="project" value="InterPro"/>
</dbReference>
<dbReference type="InterPro" id="IPR000642">
    <property type="entry name" value="Peptidase_M41"/>
</dbReference>
<dbReference type="Gene3D" id="3.40.50.300">
    <property type="entry name" value="P-loop containing nucleotide triphosphate hydrolases"/>
    <property type="match status" value="1"/>
</dbReference>
<dbReference type="PROSITE" id="PS00674">
    <property type="entry name" value="AAA"/>
    <property type="match status" value="1"/>
</dbReference>
<dbReference type="FunFam" id="1.10.8.60:FF:000001">
    <property type="entry name" value="ATP-dependent zinc metalloprotease FtsH"/>
    <property type="match status" value="1"/>
</dbReference>
<evidence type="ECO:0000256" key="6">
    <source>
        <dbReference type="ARBA" id="ARBA00022741"/>
    </source>
</evidence>
<dbReference type="FunFam" id="1.20.58.760:FF:000001">
    <property type="entry name" value="ATP-dependent zinc metalloprotease FtsH"/>
    <property type="match status" value="1"/>
</dbReference>
<dbReference type="CDD" id="cd19501">
    <property type="entry name" value="RecA-like_FtsH"/>
    <property type="match status" value="1"/>
</dbReference>
<dbReference type="Pfam" id="PF17862">
    <property type="entry name" value="AAA_lid_3"/>
    <property type="match status" value="1"/>
</dbReference>
<dbReference type="AlphaFoldDB" id="A0A553SHF3"/>
<feature type="active site" evidence="14">
    <location>
        <position position="426"/>
    </location>
</feature>
<dbReference type="GO" id="GO:0016887">
    <property type="term" value="F:ATP hydrolysis activity"/>
    <property type="evidence" value="ECO:0007669"/>
    <property type="project" value="UniProtKB-UniRule"/>
</dbReference>
<protein>
    <recommendedName>
        <fullName evidence="14">ATP-dependent zinc metalloprotease FtsH</fullName>
        <ecNumber evidence="14">3.4.24.-</ecNumber>
    </recommendedName>
</protein>
<dbReference type="InterPro" id="IPR003959">
    <property type="entry name" value="ATPase_AAA_core"/>
</dbReference>
<dbReference type="Pfam" id="PF01434">
    <property type="entry name" value="Peptidase_M41"/>
    <property type="match status" value="1"/>
</dbReference>
<dbReference type="InterPro" id="IPR041569">
    <property type="entry name" value="AAA_lid_3"/>
</dbReference>
<keyword evidence="12 14" id="KW-0472">Membrane</keyword>
<feature type="binding site" evidence="14">
    <location>
        <position position="429"/>
    </location>
    <ligand>
        <name>Zn(2+)</name>
        <dbReference type="ChEBI" id="CHEBI:29105"/>
        <note>catalytic</note>
    </ligand>
</feature>
<dbReference type="Gene3D" id="1.10.8.60">
    <property type="match status" value="1"/>
</dbReference>
<dbReference type="InterPro" id="IPR037219">
    <property type="entry name" value="Peptidase_M41-like"/>
</dbReference>
<dbReference type="GO" id="GO:0006508">
    <property type="term" value="P:proteolysis"/>
    <property type="evidence" value="ECO:0007669"/>
    <property type="project" value="UniProtKB-KW"/>
</dbReference>
<keyword evidence="9 14" id="KW-0067">ATP-binding</keyword>
<dbReference type="InterPro" id="IPR003593">
    <property type="entry name" value="AAA+_ATPase"/>
</dbReference>
<dbReference type="GO" id="GO:0005524">
    <property type="term" value="F:ATP binding"/>
    <property type="evidence" value="ECO:0007669"/>
    <property type="project" value="UniProtKB-UniRule"/>
</dbReference>
<dbReference type="InterPro" id="IPR027417">
    <property type="entry name" value="P-loop_NTPase"/>
</dbReference>
<dbReference type="Pfam" id="PF06480">
    <property type="entry name" value="FtsH_ext"/>
    <property type="match status" value="1"/>
</dbReference>
<dbReference type="SUPFAM" id="SSF52540">
    <property type="entry name" value="P-loop containing nucleoside triphosphate hydrolases"/>
    <property type="match status" value="1"/>
</dbReference>
<name>A0A553SHF3_NIACI</name>
<organism evidence="17 18">
    <name type="scientific">Niallia circulans</name>
    <name type="common">Bacillus circulans</name>
    <dbReference type="NCBI Taxonomy" id="1397"/>
    <lineage>
        <taxon>Bacteria</taxon>
        <taxon>Bacillati</taxon>
        <taxon>Bacillota</taxon>
        <taxon>Bacilli</taxon>
        <taxon>Bacillales</taxon>
        <taxon>Bacillaceae</taxon>
        <taxon>Niallia</taxon>
    </lineage>
</organism>
<evidence type="ECO:0000256" key="1">
    <source>
        <dbReference type="ARBA" id="ARBA00004370"/>
    </source>
</evidence>
<dbReference type="HAMAP" id="MF_01458">
    <property type="entry name" value="FtsH"/>
    <property type="match status" value="1"/>
</dbReference>
<evidence type="ECO:0000256" key="14">
    <source>
        <dbReference type="HAMAP-Rule" id="MF_01458"/>
    </source>
</evidence>
<accession>A0A553SHF3</accession>
<dbReference type="InterPro" id="IPR011546">
    <property type="entry name" value="Pept_M41_FtsH_extracell"/>
</dbReference>
<keyword evidence="5 14" id="KW-0479">Metal-binding</keyword>
<evidence type="ECO:0000256" key="9">
    <source>
        <dbReference type="ARBA" id="ARBA00022840"/>
    </source>
</evidence>
<dbReference type="SUPFAM" id="SSF140990">
    <property type="entry name" value="FtsH protease domain-like"/>
    <property type="match status" value="1"/>
</dbReference>
<gene>
    <name evidence="14" type="primary">ftsH</name>
    <name evidence="17" type="ORF">CEQ21_12795</name>
</gene>
<evidence type="ECO:0000256" key="2">
    <source>
        <dbReference type="ARBA" id="ARBA00010044"/>
    </source>
</evidence>
<keyword evidence="3 14" id="KW-0645">Protease</keyword>
<keyword evidence="6 14" id="KW-0547">Nucleotide-binding</keyword>
<evidence type="ECO:0000256" key="8">
    <source>
        <dbReference type="ARBA" id="ARBA00022833"/>
    </source>
</evidence>
<dbReference type="Gene3D" id="1.20.58.760">
    <property type="entry name" value="Peptidase M41"/>
    <property type="match status" value="1"/>
</dbReference>
<evidence type="ECO:0000256" key="13">
    <source>
        <dbReference type="ARBA" id="ARBA00061570"/>
    </source>
</evidence>
<dbReference type="Pfam" id="PF00004">
    <property type="entry name" value="AAA"/>
    <property type="match status" value="1"/>
</dbReference>
<sequence length="639" mass="70907">MNRIFRNTIFYLLIFLVIIGVVSFFNGNNEPTKQLSYTELIEHLEAGDVSSITQQPERGVLELRGQLDSYSKDEYFVSYVTNNETVQNRIDKAATEGSKIDVLPAQETSSWVTFFTSIIPFVIIFILFFFLLNQAQGGGSRVMNFGKSKAKLYNEEKKKVRFKDVAGADEEKQELVEVVEFLKDPRKFAELGARIPKGVLLNGPPGTGKTLLARAVAGEAGVPFFSISGSDFVEMFVGVGASRVRDLFETAKKNAPCIIFIDEIDAVGRQRGAGLGGGHDEREQTLNQLLVEMDGFGANEGIIIVAATNRPDILDPALLRPGRFDRQITVDRPDVTGREAVLRVHARNKPLDSSVDLKSIAMRTPGFSGADLENLLNEAALVAARSDKKKIDMEDMDEATDRVIAGPSKKSRVISKKERNIVAYHEAGHTIIGVVLDEADMVHKVTIVPRGQAGGYAVMLPKEDRFLMTKKELLDKITGLLGGRVAEDIVFGEVSTGAHNDFQRATNIARKMVTEYGMSEKLGPLQFGQAQGGQVFLGRDLNNEQNYSDAIAYDIDQEIQRIIKESYERAKTILTENREKLNLIAETLLEIETLDAEQINSLYKDGVLPDRSKKADSFTNDDVKVNINMKKEDEEPKED</sequence>
<feature type="domain" description="AAA+ ATPase" evidence="16">
    <location>
        <begin position="195"/>
        <end position="334"/>
    </location>
</feature>
<feature type="transmembrane region" description="Helical" evidence="14">
    <location>
        <begin position="111"/>
        <end position="132"/>
    </location>
</feature>
<evidence type="ECO:0000256" key="15">
    <source>
        <dbReference type="RuleBase" id="RU003651"/>
    </source>
</evidence>